<accession>A0A2M9CM65</accession>
<name>A0A2M9CM65_9MICO</name>
<dbReference type="Proteomes" id="UP000228758">
    <property type="component" value="Unassembled WGS sequence"/>
</dbReference>
<dbReference type="SUPFAM" id="SSF48498">
    <property type="entry name" value="Tetracyclin repressor-like, C-terminal domain"/>
    <property type="match status" value="1"/>
</dbReference>
<dbReference type="Pfam" id="PF13305">
    <property type="entry name" value="TetR_C_33"/>
    <property type="match status" value="1"/>
</dbReference>
<dbReference type="OrthoDB" id="4709704at2"/>
<dbReference type="Gene3D" id="1.10.357.10">
    <property type="entry name" value="Tetracycline Repressor, domain 2"/>
    <property type="match status" value="1"/>
</dbReference>
<protein>
    <submittedName>
        <fullName evidence="7">AcrR family transcriptional regulator</fullName>
    </submittedName>
</protein>
<dbReference type="InterPro" id="IPR025996">
    <property type="entry name" value="MT1864/Rv1816-like_C"/>
</dbReference>
<dbReference type="Pfam" id="PF00440">
    <property type="entry name" value="TetR_N"/>
    <property type="match status" value="1"/>
</dbReference>
<dbReference type="PANTHER" id="PTHR30055">
    <property type="entry name" value="HTH-TYPE TRANSCRIPTIONAL REGULATOR RUTR"/>
    <property type="match status" value="1"/>
</dbReference>
<evidence type="ECO:0000256" key="2">
    <source>
        <dbReference type="ARBA" id="ARBA00023125"/>
    </source>
</evidence>
<dbReference type="SUPFAM" id="SSF46689">
    <property type="entry name" value="Homeodomain-like"/>
    <property type="match status" value="1"/>
</dbReference>
<dbReference type="PROSITE" id="PS50977">
    <property type="entry name" value="HTH_TETR_2"/>
    <property type="match status" value="1"/>
</dbReference>
<evidence type="ECO:0000256" key="1">
    <source>
        <dbReference type="ARBA" id="ARBA00023015"/>
    </source>
</evidence>
<keyword evidence="1" id="KW-0805">Transcription regulation</keyword>
<reference evidence="7 8" key="1">
    <citation type="submission" date="2017-11" db="EMBL/GenBank/DDBJ databases">
        <title>Genomic Encyclopedia of Archaeal and Bacterial Type Strains, Phase II (KMG-II): From Individual Species to Whole Genera.</title>
        <authorList>
            <person name="Goeker M."/>
        </authorList>
    </citation>
    <scope>NUCLEOTIDE SEQUENCE [LARGE SCALE GENOMIC DNA]</scope>
    <source>
        <strain evidence="7 8">DSM 27393</strain>
    </source>
</reference>
<gene>
    <name evidence="7" type="ORF">CLV46_2553</name>
</gene>
<dbReference type="InterPro" id="IPR036271">
    <property type="entry name" value="Tet_transcr_reg_TetR-rel_C_sf"/>
</dbReference>
<dbReference type="AlphaFoldDB" id="A0A2M9CM65"/>
<dbReference type="InterPro" id="IPR001647">
    <property type="entry name" value="HTH_TetR"/>
</dbReference>
<dbReference type="InterPro" id="IPR009057">
    <property type="entry name" value="Homeodomain-like_sf"/>
</dbReference>
<dbReference type="GO" id="GO:0003700">
    <property type="term" value="F:DNA-binding transcription factor activity"/>
    <property type="evidence" value="ECO:0007669"/>
    <property type="project" value="TreeGrafter"/>
</dbReference>
<evidence type="ECO:0000256" key="4">
    <source>
        <dbReference type="PROSITE-ProRule" id="PRU00335"/>
    </source>
</evidence>
<evidence type="ECO:0000256" key="3">
    <source>
        <dbReference type="ARBA" id="ARBA00023163"/>
    </source>
</evidence>
<proteinExistence type="predicted"/>
<dbReference type="EMBL" id="PGFF01000001">
    <property type="protein sequence ID" value="PJJ72973.1"/>
    <property type="molecule type" value="Genomic_DNA"/>
</dbReference>
<keyword evidence="3" id="KW-0804">Transcription</keyword>
<evidence type="ECO:0000313" key="8">
    <source>
        <dbReference type="Proteomes" id="UP000228758"/>
    </source>
</evidence>
<feature type="domain" description="HTH tetR-type" evidence="6">
    <location>
        <begin position="22"/>
        <end position="80"/>
    </location>
</feature>
<evidence type="ECO:0000259" key="6">
    <source>
        <dbReference type="PROSITE" id="PS50977"/>
    </source>
</evidence>
<feature type="region of interest" description="Disordered" evidence="5">
    <location>
        <begin position="1"/>
        <end position="22"/>
    </location>
</feature>
<keyword evidence="8" id="KW-1185">Reference proteome</keyword>
<keyword evidence="2 4" id="KW-0238">DNA-binding</keyword>
<comment type="caution">
    <text evidence="7">The sequence shown here is derived from an EMBL/GenBank/DDBJ whole genome shotgun (WGS) entry which is preliminary data.</text>
</comment>
<dbReference type="PANTHER" id="PTHR30055:SF226">
    <property type="entry name" value="HTH-TYPE TRANSCRIPTIONAL REGULATOR PKSA"/>
    <property type="match status" value="1"/>
</dbReference>
<sequence length="211" mass="23075">MAVTSGTVGQVERSRNPRGQGVRLRDEILDTARELLGEGEPITLRSIARRAGFAAPSIYRHFPDVDSIMATVAEDAFADLAATLRADLDDLPAERRLREIAARYLDYAQQHPQHYALMFGGVWNAAKVVDEHPERAERLNQLGLNALAVLVEAIEACVAEGVSASTDPFRDATALWVALHGFAQQREAAPLFVWPEGLPDTLVTSLAHLGR</sequence>
<feature type="DNA-binding region" description="H-T-H motif" evidence="4">
    <location>
        <begin position="43"/>
        <end position="62"/>
    </location>
</feature>
<dbReference type="GO" id="GO:0000976">
    <property type="term" value="F:transcription cis-regulatory region binding"/>
    <property type="evidence" value="ECO:0007669"/>
    <property type="project" value="TreeGrafter"/>
</dbReference>
<evidence type="ECO:0000256" key="5">
    <source>
        <dbReference type="SAM" id="MobiDB-lite"/>
    </source>
</evidence>
<organism evidence="7 8">
    <name type="scientific">Diaminobutyricimonas aerilata</name>
    <dbReference type="NCBI Taxonomy" id="1162967"/>
    <lineage>
        <taxon>Bacteria</taxon>
        <taxon>Bacillati</taxon>
        <taxon>Actinomycetota</taxon>
        <taxon>Actinomycetes</taxon>
        <taxon>Micrococcales</taxon>
        <taxon>Microbacteriaceae</taxon>
        <taxon>Diaminobutyricimonas</taxon>
    </lineage>
</organism>
<evidence type="ECO:0000313" key="7">
    <source>
        <dbReference type="EMBL" id="PJJ72973.1"/>
    </source>
</evidence>
<dbReference type="InterPro" id="IPR050109">
    <property type="entry name" value="HTH-type_TetR-like_transc_reg"/>
</dbReference>